<dbReference type="Proteomes" id="UP000006038">
    <property type="component" value="Chromosome 5"/>
</dbReference>
<accession>J3M657</accession>
<dbReference type="PROSITE" id="PS50089">
    <property type="entry name" value="ZF_RING_2"/>
    <property type="match status" value="1"/>
</dbReference>
<reference evidence="11" key="1">
    <citation type="journal article" date="2013" name="Nat. Commun.">
        <title>Whole-genome sequencing of Oryza brachyantha reveals mechanisms underlying Oryza genome evolution.</title>
        <authorList>
            <person name="Chen J."/>
            <person name="Huang Q."/>
            <person name="Gao D."/>
            <person name="Wang J."/>
            <person name="Lang Y."/>
            <person name="Liu T."/>
            <person name="Li B."/>
            <person name="Bai Z."/>
            <person name="Luis Goicoechea J."/>
            <person name="Liang C."/>
            <person name="Chen C."/>
            <person name="Zhang W."/>
            <person name="Sun S."/>
            <person name="Liao Y."/>
            <person name="Zhang X."/>
            <person name="Yang L."/>
            <person name="Song C."/>
            <person name="Wang M."/>
            <person name="Shi J."/>
            <person name="Liu G."/>
            <person name="Liu J."/>
            <person name="Zhou H."/>
            <person name="Zhou W."/>
            <person name="Yu Q."/>
            <person name="An N."/>
            <person name="Chen Y."/>
            <person name="Cai Q."/>
            <person name="Wang B."/>
            <person name="Liu B."/>
            <person name="Min J."/>
            <person name="Huang Y."/>
            <person name="Wu H."/>
            <person name="Li Z."/>
            <person name="Zhang Y."/>
            <person name="Yin Y."/>
            <person name="Song W."/>
            <person name="Jiang J."/>
            <person name="Jackson S.A."/>
            <person name="Wing R.A."/>
            <person name="Wang J."/>
            <person name="Chen M."/>
        </authorList>
    </citation>
    <scope>NUCLEOTIDE SEQUENCE [LARGE SCALE GENOMIC DNA]</scope>
    <source>
        <strain evidence="11">cv. IRGC 101232</strain>
    </source>
</reference>
<feature type="domain" description="RING-type" evidence="10">
    <location>
        <begin position="257"/>
        <end position="304"/>
    </location>
</feature>
<dbReference type="EnsemblPlants" id="OB05G20810.1">
    <property type="protein sequence ID" value="OB05G20810.1"/>
    <property type="gene ID" value="OB05G20810"/>
</dbReference>
<dbReference type="AlphaFoldDB" id="J3M657"/>
<proteinExistence type="inferred from homology"/>
<evidence type="ECO:0000256" key="4">
    <source>
        <dbReference type="ARBA" id="ARBA00022771"/>
    </source>
</evidence>
<dbReference type="GO" id="GO:0008270">
    <property type="term" value="F:zinc ion binding"/>
    <property type="evidence" value="ECO:0007669"/>
    <property type="project" value="UniProtKB-KW"/>
</dbReference>
<dbReference type="OMA" id="VILCIKV"/>
<evidence type="ECO:0000256" key="1">
    <source>
        <dbReference type="ARBA" id="ARBA00000900"/>
    </source>
</evidence>
<dbReference type="EC" id="2.3.2.27" evidence="2"/>
<evidence type="ECO:0000259" key="10">
    <source>
        <dbReference type="PROSITE" id="PS50089"/>
    </source>
</evidence>
<name>J3M657_ORYBR</name>
<dbReference type="PANTHER" id="PTHR14155">
    <property type="entry name" value="RING FINGER DOMAIN-CONTAINING"/>
    <property type="match status" value="1"/>
</dbReference>
<comment type="similarity">
    <text evidence="6">Belongs to the RING-type zinc finger family. ATL subfamily.</text>
</comment>
<feature type="compositionally biased region" description="Low complexity" evidence="8">
    <location>
        <begin position="1"/>
        <end position="19"/>
    </location>
</feature>
<dbReference type="InterPro" id="IPR053238">
    <property type="entry name" value="RING-H2_zinc_finger"/>
</dbReference>
<dbReference type="CDD" id="cd16448">
    <property type="entry name" value="RING-H2"/>
    <property type="match status" value="1"/>
</dbReference>
<feature type="region of interest" description="Disordered" evidence="8">
    <location>
        <begin position="1"/>
        <end position="25"/>
    </location>
</feature>
<feature type="transmembrane region" description="Helical" evidence="9">
    <location>
        <begin position="87"/>
        <end position="111"/>
    </location>
</feature>
<dbReference type="Pfam" id="PF13639">
    <property type="entry name" value="zf-RING_2"/>
    <property type="match status" value="1"/>
</dbReference>
<protein>
    <recommendedName>
        <fullName evidence="2">RING-type E3 ubiquitin transferase</fullName>
        <ecNumber evidence="2">2.3.2.27</ecNumber>
    </recommendedName>
</protein>
<evidence type="ECO:0000313" key="12">
    <source>
        <dbReference type="Proteomes" id="UP000006038"/>
    </source>
</evidence>
<dbReference type="Gramene" id="OB05G20810.1">
    <property type="protein sequence ID" value="OB05G20810.1"/>
    <property type="gene ID" value="OB05G20810"/>
</dbReference>
<evidence type="ECO:0000256" key="7">
    <source>
        <dbReference type="PROSITE-ProRule" id="PRU00175"/>
    </source>
</evidence>
<dbReference type="SUPFAM" id="SSF57850">
    <property type="entry name" value="RING/U-box"/>
    <property type="match status" value="1"/>
</dbReference>
<dbReference type="SMART" id="SM00184">
    <property type="entry name" value="RING"/>
    <property type="match status" value="1"/>
</dbReference>
<evidence type="ECO:0000313" key="11">
    <source>
        <dbReference type="EnsemblPlants" id="OB05G20810.1"/>
    </source>
</evidence>
<keyword evidence="4 7" id="KW-0863">Zinc-finger</keyword>
<reference evidence="11" key="2">
    <citation type="submission" date="2013-04" db="UniProtKB">
        <authorList>
            <consortium name="EnsemblPlants"/>
        </authorList>
    </citation>
    <scope>IDENTIFICATION</scope>
</reference>
<dbReference type="PANTHER" id="PTHR14155:SF522">
    <property type="entry name" value="OS06G0537600 PROTEIN"/>
    <property type="match status" value="1"/>
</dbReference>
<evidence type="ECO:0000256" key="8">
    <source>
        <dbReference type="SAM" id="MobiDB-lite"/>
    </source>
</evidence>
<evidence type="ECO:0000256" key="6">
    <source>
        <dbReference type="ARBA" id="ARBA00024209"/>
    </source>
</evidence>
<keyword evidence="9" id="KW-1133">Transmembrane helix</keyword>
<feature type="region of interest" description="Disordered" evidence="8">
    <location>
        <begin position="469"/>
        <end position="503"/>
    </location>
</feature>
<evidence type="ECO:0000256" key="5">
    <source>
        <dbReference type="ARBA" id="ARBA00022833"/>
    </source>
</evidence>
<dbReference type="GO" id="GO:0061630">
    <property type="term" value="F:ubiquitin protein ligase activity"/>
    <property type="evidence" value="ECO:0007669"/>
    <property type="project" value="UniProtKB-EC"/>
</dbReference>
<comment type="catalytic activity">
    <reaction evidence="1">
        <text>S-ubiquitinyl-[E2 ubiquitin-conjugating enzyme]-L-cysteine + [acceptor protein]-L-lysine = [E2 ubiquitin-conjugating enzyme]-L-cysteine + N(6)-ubiquitinyl-[acceptor protein]-L-lysine.</text>
        <dbReference type="EC" id="2.3.2.27"/>
    </reaction>
</comment>
<dbReference type="Gene3D" id="3.30.40.10">
    <property type="entry name" value="Zinc/RING finger domain, C3HC4 (zinc finger)"/>
    <property type="match status" value="1"/>
</dbReference>
<evidence type="ECO:0000256" key="9">
    <source>
        <dbReference type="SAM" id="Phobius"/>
    </source>
</evidence>
<keyword evidence="5" id="KW-0862">Zinc</keyword>
<keyword evidence="9" id="KW-0812">Transmembrane</keyword>
<evidence type="ECO:0000256" key="2">
    <source>
        <dbReference type="ARBA" id="ARBA00012483"/>
    </source>
</evidence>
<keyword evidence="12" id="KW-1185">Reference proteome</keyword>
<dbReference type="eggNOG" id="ENOG502R6FC">
    <property type="taxonomic scope" value="Eukaryota"/>
</dbReference>
<dbReference type="InterPro" id="IPR013083">
    <property type="entry name" value="Znf_RING/FYVE/PHD"/>
</dbReference>
<dbReference type="HOGENOM" id="CLU_045319_0_0_1"/>
<evidence type="ECO:0000256" key="3">
    <source>
        <dbReference type="ARBA" id="ARBA00022723"/>
    </source>
</evidence>
<organism evidence="11">
    <name type="scientific">Oryza brachyantha</name>
    <name type="common">malo sina</name>
    <dbReference type="NCBI Taxonomy" id="4533"/>
    <lineage>
        <taxon>Eukaryota</taxon>
        <taxon>Viridiplantae</taxon>
        <taxon>Streptophyta</taxon>
        <taxon>Embryophyta</taxon>
        <taxon>Tracheophyta</taxon>
        <taxon>Spermatophyta</taxon>
        <taxon>Magnoliopsida</taxon>
        <taxon>Liliopsida</taxon>
        <taxon>Poales</taxon>
        <taxon>Poaceae</taxon>
        <taxon>BOP clade</taxon>
        <taxon>Oryzoideae</taxon>
        <taxon>Oryzeae</taxon>
        <taxon>Oryzinae</taxon>
        <taxon>Oryza</taxon>
    </lineage>
</organism>
<keyword evidence="3" id="KW-0479">Metal-binding</keyword>
<keyword evidence="9" id="KW-0472">Membrane</keyword>
<sequence length="519" mass="54370">MPGPASSPSSSSIDDGASGHLSVQPRRSGTLALTSSSSPFYFRKFLAGRWDWGMLPGPLLPPPPPELVVYPSVPSLPPSATPSSPSIGSSIAIVVLVVISTAVVTIAIVVFRRSYHRRRRLSFSSFSPRCSLSPRASSSSSSSTMSQMWRAAVAAVGSSPRASASSVRAWPEMAVASSAPGDAGKAPAMALTNSAQGAVQGAAGLMTPSATPAAAMVPPMLVPSAPSLPEVEQVIMDLISLQPSPSKTMMNNSTAACFFCKQVLLPTEVLLTLPVCSHMFHQRCIVGWLRSRVVMPLLRCPLCHDSMSIRCSNPAPTFCLDEYDIESQTLVAPAPPGEEVAEAVGGSRGWLRSSLDRLSDSWRACSGSRATAAVAPGSRSSSSRRTTGSWSLGSSGHLGADVSHGVLLQTQVKLPLPVLPADEEVAADAGGSRGWLRSSLATLSGRCTVFPTSCSAAMELPVSSYSSRRTTTGSLELSSRGDGGTGSWSRWDPEAAVSEPQERPSVLGYARWLFRNSGK</sequence>
<dbReference type="InterPro" id="IPR001841">
    <property type="entry name" value="Znf_RING"/>
</dbReference>